<organism evidence="5 6">
    <name type="scientific">Metabacillus halosaccharovorans</name>
    <dbReference type="NCBI Taxonomy" id="930124"/>
    <lineage>
        <taxon>Bacteria</taxon>
        <taxon>Bacillati</taxon>
        <taxon>Bacillota</taxon>
        <taxon>Bacilli</taxon>
        <taxon>Bacillales</taxon>
        <taxon>Bacillaceae</taxon>
        <taxon>Metabacillus</taxon>
    </lineage>
</organism>
<keyword evidence="3" id="KW-0804">Transcription</keyword>
<keyword evidence="2 5" id="KW-0238">DNA-binding</keyword>
<proteinExistence type="predicted"/>
<sequence>MATIKDIAEKAGVSPAAVSRILNNDTTLSVGEETRKRVLEAAAALNYKPTRKRNVNKTTNMYEIGIVSAASQEDEVSDPYFMAIRLGIEMACSKLPFKIKTMIYAGNSSSFEELKQLDGVIVIGGIEPSSVQEYCHGHKNIVFINHLPETGEYDVVASGLDKAIEDVLNYLMDKGHTKIGFIGGYDMYNRLNDSQSLGEVPDIRNIAYEKVMKEKKLYRPQLVQIGEWGATGGYQLMRKFLEEGTLPTALVCASDQMAIGAMRALHEANIRVPQDLSVIGVNDIEAAEFLNPPLSTVRIHTDEMGRTAVKLLYDRLKGREIPIKAVLSTKLMIRDSSSTPNK</sequence>
<dbReference type="Proteomes" id="UP001526147">
    <property type="component" value="Unassembled WGS sequence"/>
</dbReference>
<evidence type="ECO:0000313" key="5">
    <source>
        <dbReference type="EMBL" id="MCV9886069.1"/>
    </source>
</evidence>
<dbReference type="SUPFAM" id="SSF53822">
    <property type="entry name" value="Periplasmic binding protein-like I"/>
    <property type="match status" value="1"/>
</dbReference>
<dbReference type="PRINTS" id="PR00036">
    <property type="entry name" value="HTHLACI"/>
</dbReference>
<dbReference type="CDD" id="cd01392">
    <property type="entry name" value="HTH_LacI"/>
    <property type="match status" value="1"/>
</dbReference>
<dbReference type="Pfam" id="PF13377">
    <property type="entry name" value="Peripla_BP_3"/>
    <property type="match status" value="1"/>
</dbReference>
<dbReference type="InterPro" id="IPR046335">
    <property type="entry name" value="LacI/GalR-like_sensor"/>
</dbReference>
<evidence type="ECO:0000256" key="1">
    <source>
        <dbReference type="ARBA" id="ARBA00023015"/>
    </source>
</evidence>
<dbReference type="InterPro" id="IPR000843">
    <property type="entry name" value="HTH_LacI"/>
</dbReference>
<gene>
    <name evidence="5" type="ORF">OIH86_10405</name>
</gene>
<dbReference type="Gene3D" id="3.40.50.2300">
    <property type="match status" value="2"/>
</dbReference>
<dbReference type="SUPFAM" id="SSF47413">
    <property type="entry name" value="lambda repressor-like DNA-binding domains"/>
    <property type="match status" value="1"/>
</dbReference>
<accession>A0ABT3DG87</accession>
<dbReference type="RefSeq" id="WP_264142732.1">
    <property type="nucleotide sequence ID" value="NZ_JAOYEY010000036.1"/>
</dbReference>
<dbReference type="EMBL" id="JAOYEY010000036">
    <property type="protein sequence ID" value="MCV9886069.1"/>
    <property type="molecule type" value="Genomic_DNA"/>
</dbReference>
<name>A0ABT3DG87_9BACI</name>
<evidence type="ECO:0000313" key="6">
    <source>
        <dbReference type="Proteomes" id="UP001526147"/>
    </source>
</evidence>
<dbReference type="SMART" id="SM00354">
    <property type="entry name" value="HTH_LACI"/>
    <property type="match status" value="1"/>
</dbReference>
<evidence type="ECO:0000259" key="4">
    <source>
        <dbReference type="PROSITE" id="PS50932"/>
    </source>
</evidence>
<keyword evidence="1" id="KW-0805">Transcription regulation</keyword>
<dbReference type="PANTHER" id="PTHR30146">
    <property type="entry name" value="LACI-RELATED TRANSCRIPTIONAL REPRESSOR"/>
    <property type="match status" value="1"/>
</dbReference>
<reference evidence="5 6" key="1">
    <citation type="submission" date="2022-10" db="EMBL/GenBank/DDBJ databases">
        <title>Draft genome assembly of moderately radiation resistant bacterium Metabacillus halosaccharovorans.</title>
        <authorList>
            <person name="Pal S."/>
            <person name="Gopinathan A."/>
        </authorList>
    </citation>
    <scope>NUCLEOTIDE SEQUENCE [LARGE SCALE GENOMIC DNA]</scope>
    <source>
        <strain evidence="5 6">VITHBRA001</strain>
    </source>
</reference>
<dbReference type="PROSITE" id="PS00356">
    <property type="entry name" value="HTH_LACI_1"/>
    <property type="match status" value="1"/>
</dbReference>
<dbReference type="GO" id="GO:0003677">
    <property type="term" value="F:DNA binding"/>
    <property type="evidence" value="ECO:0007669"/>
    <property type="project" value="UniProtKB-KW"/>
</dbReference>
<evidence type="ECO:0000256" key="2">
    <source>
        <dbReference type="ARBA" id="ARBA00023125"/>
    </source>
</evidence>
<dbReference type="PANTHER" id="PTHR30146:SF149">
    <property type="entry name" value="HTH-TYPE TRANSCRIPTIONAL REGULATOR EBGR"/>
    <property type="match status" value="1"/>
</dbReference>
<feature type="domain" description="HTH lacI-type" evidence="4">
    <location>
        <begin position="2"/>
        <end position="57"/>
    </location>
</feature>
<dbReference type="InterPro" id="IPR010982">
    <property type="entry name" value="Lambda_DNA-bd_dom_sf"/>
</dbReference>
<dbReference type="Gene3D" id="1.10.260.40">
    <property type="entry name" value="lambda repressor-like DNA-binding domains"/>
    <property type="match status" value="1"/>
</dbReference>
<evidence type="ECO:0000256" key="3">
    <source>
        <dbReference type="ARBA" id="ARBA00023163"/>
    </source>
</evidence>
<dbReference type="PROSITE" id="PS50932">
    <property type="entry name" value="HTH_LACI_2"/>
    <property type="match status" value="1"/>
</dbReference>
<dbReference type="Pfam" id="PF00356">
    <property type="entry name" value="LacI"/>
    <property type="match status" value="1"/>
</dbReference>
<dbReference type="CDD" id="cd01544">
    <property type="entry name" value="PBP1_GalR"/>
    <property type="match status" value="1"/>
</dbReference>
<protein>
    <submittedName>
        <fullName evidence="5">LacI family DNA-binding transcriptional regulator</fullName>
    </submittedName>
</protein>
<comment type="caution">
    <text evidence="5">The sequence shown here is derived from an EMBL/GenBank/DDBJ whole genome shotgun (WGS) entry which is preliminary data.</text>
</comment>
<dbReference type="InterPro" id="IPR028082">
    <property type="entry name" value="Peripla_BP_I"/>
</dbReference>
<keyword evidence="6" id="KW-1185">Reference proteome</keyword>